<dbReference type="Proteomes" id="UP000437970">
    <property type="component" value="Unassembled WGS sequence"/>
</dbReference>
<comment type="caution">
    <text evidence="2">The sequence shown here is derived from an EMBL/GenBank/DDBJ whole genome shotgun (WGS) entry which is preliminary data.</text>
</comment>
<reference evidence="2 3" key="1">
    <citation type="submission" date="2019-10" db="EMBL/GenBank/DDBJ databases">
        <title>Evaluation of single-gene subtyping targets for Pseudomonas.</title>
        <authorList>
            <person name="Reichler S.J."/>
            <person name="Orsi R.H."/>
            <person name="Wiedmann M."/>
            <person name="Martin N.H."/>
            <person name="Murphy S.I."/>
        </authorList>
    </citation>
    <scope>NUCLEOTIDE SEQUENCE [LARGE SCALE GENOMIC DNA]</scope>
    <source>
        <strain evidence="2 3">FSL R10-1984</strain>
    </source>
</reference>
<sequence length="139" mass="14827">MQLAILIVLIIIAVILAPWLLGLIAIAIAAYGMWLVISLVAAAVISLLVIVVILLSSSSKPASSNTERMMAEVNEQFRAKEAAQRAAAVEAAEIALAESERIKKVRVMECPSCSATIPKHSLYCPQCGKSTKLRAAPNE</sequence>
<dbReference type="InterPro" id="IPR038587">
    <property type="entry name" value="Ribosomal_eL40_sf"/>
</dbReference>
<keyword evidence="1" id="KW-0472">Membrane</keyword>
<evidence type="ECO:0000256" key="1">
    <source>
        <dbReference type="SAM" id="Phobius"/>
    </source>
</evidence>
<feature type="transmembrane region" description="Helical" evidence="1">
    <location>
        <begin position="34"/>
        <end position="55"/>
    </location>
</feature>
<evidence type="ECO:0000313" key="3">
    <source>
        <dbReference type="Proteomes" id="UP000437970"/>
    </source>
</evidence>
<keyword evidence="1" id="KW-0812">Transmembrane</keyword>
<keyword evidence="1" id="KW-1133">Transmembrane helix</keyword>
<dbReference type="RefSeq" id="WP_153379189.1">
    <property type="nucleotide sequence ID" value="NZ_WIVW01000014.1"/>
</dbReference>
<proteinExistence type="predicted"/>
<organism evidence="2 3">
    <name type="scientific">Pseudomonas helleri</name>
    <dbReference type="NCBI Taxonomy" id="1608996"/>
    <lineage>
        <taxon>Bacteria</taxon>
        <taxon>Pseudomonadati</taxon>
        <taxon>Pseudomonadota</taxon>
        <taxon>Gammaproteobacteria</taxon>
        <taxon>Pseudomonadales</taxon>
        <taxon>Pseudomonadaceae</taxon>
        <taxon>Pseudomonas</taxon>
    </lineage>
</organism>
<feature type="transmembrane region" description="Helical" evidence="1">
    <location>
        <begin position="7"/>
        <end position="28"/>
    </location>
</feature>
<dbReference type="EMBL" id="WIVW01000014">
    <property type="protein sequence ID" value="MQU27300.1"/>
    <property type="molecule type" value="Genomic_DNA"/>
</dbReference>
<accession>A0A7X1Y0Z5</accession>
<gene>
    <name evidence="2" type="ORF">GHO29_12470</name>
</gene>
<dbReference type="Gene3D" id="4.10.1060.50">
    <property type="match status" value="1"/>
</dbReference>
<dbReference type="AlphaFoldDB" id="A0A7X1Y0Z5"/>
<protein>
    <submittedName>
        <fullName evidence="2">Uncharacterized protein</fullName>
    </submittedName>
</protein>
<name>A0A7X1Y0Z5_9PSED</name>
<evidence type="ECO:0000313" key="2">
    <source>
        <dbReference type="EMBL" id="MQU27300.1"/>
    </source>
</evidence>